<dbReference type="AlphaFoldDB" id="A0A917NEY9"/>
<dbReference type="Pfam" id="PF19746">
    <property type="entry name" value="DUF6233"/>
    <property type="match status" value="1"/>
</dbReference>
<name>A0A917NEY9_9ACTN</name>
<protein>
    <submittedName>
        <fullName evidence="1">Uncharacterized protein</fullName>
    </submittedName>
</protein>
<reference evidence="1" key="1">
    <citation type="journal article" date="2014" name="Int. J. Syst. Evol. Microbiol.">
        <title>Complete genome sequence of Corynebacterium casei LMG S-19264T (=DSM 44701T), isolated from a smear-ripened cheese.</title>
        <authorList>
            <consortium name="US DOE Joint Genome Institute (JGI-PGF)"/>
            <person name="Walter F."/>
            <person name="Albersmeier A."/>
            <person name="Kalinowski J."/>
            <person name="Ruckert C."/>
        </authorList>
    </citation>
    <scope>NUCLEOTIDE SEQUENCE</scope>
    <source>
        <strain evidence="1">JCM 3086</strain>
    </source>
</reference>
<proteinExistence type="predicted"/>
<dbReference type="Proteomes" id="UP000657574">
    <property type="component" value="Unassembled WGS sequence"/>
</dbReference>
<gene>
    <name evidence="1" type="ORF">GCM10010121_000940</name>
</gene>
<sequence length="147" mass="15719">MSRTGTPLVMSQLPPDPARLRVILAHLERQIAENETVGLYLRLQRDAVVAALADLDRLPRGRSRRVAKGGGSLPGFVPPPVQTGYVVQRERTPSEPAPALIHVADCGLVVGACRPIRADEARAALTDSTVEPCPSCRPDTELGIDVA</sequence>
<evidence type="ECO:0000313" key="1">
    <source>
        <dbReference type="EMBL" id="GGI94367.1"/>
    </source>
</evidence>
<reference evidence="1" key="2">
    <citation type="submission" date="2020-09" db="EMBL/GenBank/DDBJ databases">
        <authorList>
            <person name="Sun Q."/>
            <person name="Ohkuma M."/>
        </authorList>
    </citation>
    <scope>NUCLEOTIDE SEQUENCE</scope>
    <source>
        <strain evidence="1">JCM 3086</strain>
    </source>
</reference>
<evidence type="ECO:0000313" key="2">
    <source>
        <dbReference type="Proteomes" id="UP000657574"/>
    </source>
</evidence>
<comment type="caution">
    <text evidence="1">The sequence shown here is derived from an EMBL/GenBank/DDBJ whole genome shotgun (WGS) entry which is preliminary data.</text>
</comment>
<dbReference type="EMBL" id="BMQA01000001">
    <property type="protein sequence ID" value="GGI94367.1"/>
    <property type="molecule type" value="Genomic_DNA"/>
</dbReference>
<accession>A0A917NEY9</accession>
<organism evidence="1 2">
    <name type="scientific">Streptomyces brasiliensis</name>
    <dbReference type="NCBI Taxonomy" id="1954"/>
    <lineage>
        <taxon>Bacteria</taxon>
        <taxon>Bacillati</taxon>
        <taxon>Actinomycetota</taxon>
        <taxon>Actinomycetes</taxon>
        <taxon>Kitasatosporales</taxon>
        <taxon>Streptomycetaceae</taxon>
        <taxon>Streptomyces</taxon>
    </lineage>
</organism>
<keyword evidence="2" id="KW-1185">Reference proteome</keyword>
<dbReference type="InterPro" id="IPR046200">
    <property type="entry name" value="DUF6233"/>
</dbReference>